<proteinExistence type="predicted"/>
<dbReference type="EMBL" id="CP018153">
    <property type="protein sequence ID" value="APG59625.1"/>
    <property type="molecule type" value="Genomic_DNA"/>
</dbReference>
<keyword evidence="2" id="KW-1185">Reference proteome</keyword>
<evidence type="ECO:0008006" key="3">
    <source>
        <dbReference type="Google" id="ProtNLM"/>
    </source>
</evidence>
<evidence type="ECO:0000313" key="2">
    <source>
        <dbReference type="Proteomes" id="UP000182510"/>
    </source>
</evidence>
<gene>
    <name evidence="1" type="ORF">LPB144_04015</name>
</gene>
<name>A0A1L3J3C0_9FLAO</name>
<reference evidence="1 2" key="1">
    <citation type="submission" date="2016-11" db="EMBL/GenBank/DDBJ databases">
        <title>Gramella sp. LPB0144 isolated from marine environment.</title>
        <authorList>
            <person name="Kim E."/>
            <person name="Yi H."/>
        </authorList>
    </citation>
    <scope>NUCLEOTIDE SEQUENCE [LARGE SCALE GENOMIC DNA]</scope>
    <source>
        <strain evidence="1 2">LPB0144</strain>
    </source>
</reference>
<dbReference type="RefSeq" id="WP_072552280.1">
    <property type="nucleotide sequence ID" value="NZ_CP018153.1"/>
</dbReference>
<protein>
    <recommendedName>
        <fullName evidence="3">STAS/SEC14 domain-containing protein</fullName>
    </recommendedName>
</protein>
<dbReference type="KEGG" id="grl:LPB144_04015"/>
<dbReference type="OrthoDB" id="1144359at2"/>
<accession>A0A1L3J3C0</accession>
<evidence type="ECO:0000313" key="1">
    <source>
        <dbReference type="EMBL" id="APG59625.1"/>
    </source>
</evidence>
<dbReference type="STRING" id="1913577.LPB144_04015"/>
<dbReference type="Proteomes" id="UP000182510">
    <property type="component" value="Chromosome"/>
</dbReference>
<sequence>MPAKEVQLTFGKISIHDNFLVAKFNEGVLFNLENNRQLLNLANETFNGGNFGYISNRENSYAVDPMVYRESASITNLKAIAVVCNNDLTKRNAVEVERKFYKNDSSFKVFDNLEEAITWVKQMI</sequence>
<organism evidence="1 2">
    <name type="scientific">Christiangramia salexigens</name>
    <dbReference type="NCBI Taxonomy" id="1913577"/>
    <lineage>
        <taxon>Bacteria</taxon>
        <taxon>Pseudomonadati</taxon>
        <taxon>Bacteroidota</taxon>
        <taxon>Flavobacteriia</taxon>
        <taxon>Flavobacteriales</taxon>
        <taxon>Flavobacteriaceae</taxon>
        <taxon>Christiangramia</taxon>
    </lineage>
</organism>
<dbReference type="AlphaFoldDB" id="A0A1L3J3C0"/>